<dbReference type="AlphaFoldDB" id="A0A8H6X1S1"/>
<comment type="caution">
    <text evidence="2">The sequence shown here is derived from an EMBL/GenBank/DDBJ whole genome shotgun (WGS) entry which is preliminary data.</text>
</comment>
<accession>A0A8H6X1S1</accession>
<dbReference type="OrthoDB" id="3051429at2759"/>
<reference evidence="2" key="1">
    <citation type="submission" date="2020-05" db="EMBL/GenBank/DDBJ databases">
        <title>Mycena genomes resolve the evolution of fungal bioluminescence.</title>
        <authorList>
            <person name="Tsai I.J."/>
        </authorList>
    </citation>
    <scope>NUCLEOTIDE SEQUENCE</scope>
    <source>
        <strain evidence="2">CCC161011</strain>
    </source>
</reference>
<protein>
    <submittedName>
        <fullName evidence="2">Uncharacterized protein</fullName>
    </submittedName>
</protein>
<feature type="region of interest" description="Disordered" evidence="1">
    <location>
        <begin position="87"/>
        <end position="115"/>
    </location>
</feature>
<feature type="region of interest" description="Disordered" evidence="1">
    <location>
        <begin position="192"/>
        <end position="227"/>
    </location>
</feature>
<dbReference type="Proteomes" id="UP000620124">
    <property type="component" value="Unassembled WGS sequence"/>
</dbReference>
<proteinExistence type="predicted"/>
<feature type="compositionally biased region" description="Polar residues" evidence="1">
    <location>
        <begin position="93"/>
        <end position="103"/>
    </location>
</feature>
<evidence type="ECO:0000313" key="3">
    <source>
        <dbReference type="Proteomes" id="UP000620124"/>
    </source>
</evidence>
<gene>
    <name evidence="2" type="ORF">MVEN_02387100</name>
</gene>
<evidence type="ECO:0000256" key="1">
    <source>
        <dbReference type="SAM" id="MobiDB-lite"/>
    </source>
</evidence>
<name>A0A8H6X1S1_9AGAR</name>
<feature type="region of interest" description="Disordered" evidence="1">
    <location>
        <begin position="244"/>
        <end position="323"/>
    </location>
</feature>
<keyword evidence="3" id="KW-1185">Reference proteome</keyword>
<dbReference type="EMBL" id="JACAZI010000031">
    <property type="protein sequence ID" value="KAF7332823.1"/>
    <property type="molecule type" value="Genomic_DNA"/>
</dbReference>
<sequence length="355" mass="39626">MKFTDQDDKNLAEFLAEQGRYTDDPYAVKTYNDLGPGVLHLFFTLRPRRADLCKSEYVWSRTHKPDAWARRAATIDDLDGKVMRLVRERDAQPQKSSKKPISTRNRRKADVQPIKVKVKKPAQTKLVQIKPAQTKSKEKNRSAEYDLEGEIANIAEGSGLPSRLVLELVQSTGSVVVADRLIDKLVSAVNLRRASSSDNEGSEGSEGSDSDEESCQEEEEEEEEEQVVIKKELLKKVAFKSHHSSKRKWDDDEDSYVVEGQKPAKKKHKNDKASGSLFQCKSKHDKKLSSASGSGSAYHLGVTPIIKPDPDAGTLQRGASKTRRRAAVVAAAIPADTFYARLRPRAYRGGPTFRC</sequence>
<organism evidence="2 3">
    <name type="scientific">Mycena venus</name>
    <dbReference type="NCBI Taxonomy" id="2733690"/>
    <lineage>
        <taxon>Eukaryota</taxon>
        <taxon>Fungi</taxon>
        <taxon>Dikarya</taxon>
        <taxon>Basidiomycota</taxon>
        <taxon>Agaricomycotina</taxon>
        <taxon>Agaricomycetes</taxon>
        <taxon>Agaricomycetidae</taxon>
        <taxon>Agaricales</taxon>
        <taxon>Marasmiineae</taxon>
        <taxon>Mycenaceae</taxon>
        <taxon>Mycena</taxon>
    </lineage>
</organism>
<feature type="compositionally biased region" description="Acidic residues" evidence="1">
    <location>
        <begin position="200"/>
        <end position="226"/>
    </location>
</feature>
<evidence type="ECO:0000313" key="2">
    <source>
        <dbReference type="EMBL" id="KAF7332823.1"/>
    </source>
</evidence>